<evidence type="ECO:0000313" key="3">
    <source>
        <dbReference type="Proteomes" id="UP000199300"/>
    </source>
</evidence>
<dbReference type="EMBL" id="FODJ01000007">
    <property type="protein sequence ID" value="SEO45073.1"/>
    <property type="molecule type" value="Genomic_DNA"/>
</dbReference>
<protein>
    <submittedName>
        <fullName evidence="2">Uncharacterized protein</fullName>
    </submittedName>
</protein>
<dbReference type="OrthoDB" id="2969392at2"/>
<dbReference type="RefSeq" id="WP_091498113.1">
    <property type="nucleotide sequence ID" value="NZ_FODJ01000007.1"/>
</dbReference>
<feature type="transmembrane region" description="Helical" evidence="1">
    <location>
        <begin position="99"/>
        <end position="119"/>
    </location>
</feature>
<gene>
    <name evidence="2" type="ORF">SAMN04488134_107176</name>
</gene>
<dbReference type="Proteomes" id="UP000199300">
    <property type="component" value="Unassembled WGS sequence"/>
</dbReference>
<proteinExistence type="predicted"/>
<feature type="transmembrane region" description="Helical" evidence="1">
    <location>
        <begin position="18"/>
        <end position="37"/>
    </location>
</feature>
<dbReference type="AlphaFoldDB" id="A0A1H8PU53"/>
<name>A0A1H8PU53_9BACI</name>
<organism evidence="2 3">
    <name type="scientific">Amphibacillus marinus</name>
    <dbReference type="NCBI Taxonomy" id="872970"/>
    <lineage>
        <taxon>Bacteria</taxon>
        <taxon>Bacillati</taxon>
        <taxon>Bacillota</taxon>
        <taxon>Bacilli</taxon>
        <taxon>Bacillales</taxon>
        <taxon>Bacillaceae</taxon>
        <taxon>Amphibacillus</taxon>
    </lineage>
</organism>
<reference evidence="2 3" key="1">
    <citation type="submission" date="2016-10" db="EMBL/GenBank/DDBJ databases">
        <authorList>
            <person name="de Groot N.N."/>
        </authorList>
    </citation>
    <scope>NUCLEOTIDE SEQUENCE [LARGE SCALE GENOMIC DNA]</scope>
    <source>
        <strain evidence="2 3">CGMCC 1.10434</strain>
    </source>
</reference>
<evidence type="ECO:0000256" key="1">
    <source>
        <dbReference type="SAM" id="Phobius"/>
    </source>
</evidence>
<keyword evidence="3" id="KW-1185">Reference proteome</keyword>
<feature type="transmembrane region" description="Helical" evidence="1">
    <location>
        <begin position="211"/>
        <end position="232"/>
    </location>
</feature>
<keyword evidence="1" id="KW-1133">Transmembrane helix</keyword>
<sequence>MTSKWTMKDTLIGRTRSVIILTVLLTMAIIRIVNQLLTHEVVQENGMVTTFHFSLGIYGLVFAIPAGLISILIVKFFVNIKKDKTNAIQGDRTFKWYSIYGTICGFIILMPLIDLLRTYTAEMLVTNVWEGFQMLGILFMPIIIAIVFARLINYVLIQITNTNGYLIEQIKAGHYHSDLPNDEVKSKVIKLLETGRVSTIKGGLVLLRVRNAILTVGGGILFALFFLFRMAAPKMEGTNPAIGGDYSQSNIHNARRRLKDQAYYNAEQKRKQADHSRRRYISQANYNAKYSKREWDQAVRDERAYKKAKRDADLL</sequence>
<keyword evidence="1" id="KW-0812">Transmembrane</keyword>
<keyword evidence="1" id="KW-0472">Membrane</keyword>
<evidence type="ECO:0000313" key="2">
    <source>
        <dbReference type="EMBL" id="SEO45073.1"/>
    </source>
</evidence>
<feature type="transmembrane region" description="Helical" evidence="1">
    <location>
        <begin position="131"/>
        <end position="152"/>
    </location>
</feature>
<feature type="transmembrane region" description="Helical" evidence="1">
    <location>
        <begin position="57"/>
        <end position="78"/>
    </location>
</feature>
<accession>A0A1H8PU53</accession>